<evidence type="ECO:0000256" key="13">
    <source>
        <dbReference type="SAM" id="SignalP"/>
    </source>
</evidence>
<comment type="similarity">
    <text evidence="9">Belongs to the peroxiredoxin family. BCP/PrxQ subfamily.</text>
</comment>
<dbReference type="InterPro" id="IPR013766">
    <property type="entry name" value="Thioredoxin_domain"/>
</dbReference>
<dbReference type="SUPFAM" id="SSF52833">
    <property type="entry name" value="Thioredoxin-like"/>
    <property type="match status" value="1"/>
</dbReference>
<dbReference type="RefSeq" id="WP_394835894.1">
    <property type="nucleotide sequence ID" value="NZ_CP089929.1"/>
</dbReference>
<evidence type="ECO:0000256" key="11">
    <source>
        <dbReference type="ARBA" id="ARBA00049091"/>
    </source>
</evidence>
<keyword evidence="7" id="KW-0676">Redox-active center</keyword>
<organism evidence="15 16">
    <name type="scientific">Pendulispora rubella</name>
    <dbReference type="NCBI Taxonomy" id="2741070"/>
    <lineage>
        <taxon>Bacteria</taxon>
        <taxon>Pseudomonadati</taxon>
        <taxon>Myxococcota</taxon>
        <taxon>Myxococcia</taxon>
        <taxon>Myxococcales</taxon>
        <taxon>Sorangiineae</taxon>
        <taxon>Pendulisporaceae</taxon>
        <taxon>Pendulispora</taxon>
    </lineage>
</organism>
<feature type="compositionally biased region" description="Low complexity" evidence="12">
    <location>
        <begin position="46"/>
        <end position="56"/>
    </location>
</feature>
<feature type="region of interest" description="Disordered" evidence="12">
    <location>
        <begin position="26"/>
        <end position="87"/>
    </location>
</feature>
<keyword evidence="16" id="KW-1185">Reference proteome</keyword>
<evidence type="ECO:0000256" key="7">
    <source>
        <dbReference type="ARBA" id="ARBA00023284"/>
    </source>
</evidence>
<evidence type="ECO:0000256" key="5">
    <source>
        <dbReference type="ARBA" id="ARBA00023002"/>
    </source>
</evidence>
<name>A0ABZ2L642_9BACT</name>
<dbReference type="PANTHER" id="PTHR42801:SF4">
    <property type="entry name" value="AHPC_TSA FAMILY PROTEIN"/>
    <property type="match status" value="1"/>
</dbReference>
<feature type="chain" id="PRO_5045742188" description="thioredoxin-dependent peroxiredoxin" evidence="13">
    <location>
        <begin position="24"/>
        <end position="213"/>
    </location>
</feature>
<evidence type="ECO:0000256" key="9">
    <source>
        <dbReference type="ARBA" id="ARBA00038489"/>
    </source>
</evidence>
<evidence type="ECO:0000256" key="8">
    <source>
        <dbReference type="ARBA" id="ARBA00032824"/>
    </source>
</evidence>
<keyword evidence="13" id="KW-0732">Signal</keyword>
<dbReference type="CDD" id="cd03017">
    <property type="entry name" value="PRX_BCP"/>
    <property type="match status" value="1"/>
</dbReference>
<dbReference type="EC" id="1.11.1.24" evidence="2"/>
<evidence type="ECO:0000256" key="6">
    <source>
        <dbReference type="ARBA" id="ARBA00023157"/>
    </source>
</evidence>
<sequence>MPFRVARVLVSAALLSATFIGCHNEEAPPPASPAPAPTTGDVNVSAAAPPAQNAAPGSTPGENPNAPRAITVGSQPPDFTTKAHDGSTLSLSSLKGKPVVIYFYPKDESPGCTKEACSFRDSWNDLQKKNAVLIGVSADSEKSHQDFAKHYKLPFLLVSDPQGVIAKSFGVSFEGGMADRQTVVIGADGKVKKIYRTVDVSNHANEVAKDLSS</sequence>
<dbReference type="InterPro" id="IPR000866">
    <property type="entry name" value="AhpC/TSA"/>
</dbReference>
<accession>A0ABZ2L642</accession>
<keyword evidence="3" id="KW-0575">Peroxidase</keyword>
<dbReference type="Gene3D" id="3.40.30.10">
    <property type="entry name" value="Glutaredoxin"/>
    <property type="match status" value="1"/>
</dbReference>
<dbReference type="InterPro" id="IPR036249">
    <property type="entry name" value="Thioredoxin-like_sf"/>
</dbReference>
<evidence type="ECO:0000259" key="14">
    <source>
        <dbReference type="PROSITE" id="PS51352"/>
    </source>
</evidence>
<dbReference type="Pfam" id="PF00578">
    <property type="entry name" value="AhpC-TSA"/>
    <property type="match status" value="1"/>
</dbReference>
<keyword evidence="4" id="KW-0049">Antioxidant</keyword>
<gene>
    <name evidence="15" type="ORF">LVJ94_03160</name>
</gene>
<evidence type="ECO:0000256" key="10">
    <source>
        <dbReference type="ARBA" id="ARBA00042639"/>
    </source>
</evidence>
<evidence type="ECO:0000313" key="16">
    <source>
        <dbReference type="Proteomes" id="UP001374803"/>
    </source>
</evidence>
<comment type="function">
    <text evidence="1">Thiol-specific peroxidase that catalyzes the reduction of hydrogen peroxide and organic hydroperoxides to water and alcohols, respectively. Plays a role in cell protection against oxidative stress by detoxifying peroxides and as sensor of hydrogen peroxide-mediated signaling events.</text>
</comment>
<evidence type="ECO:0000256" key="4">
    <source>
        <dbReference type="ARBA" id="ARBA00022862"/>
    </source>
</evidence>
<reference evidence="15" key="1">
    <citation type="submission" date="2021-12" db="EMBL/GenBank/DDBJ databases">
        <title>Discovery of the Pendulisporaceae a myxobacterial family with distinct sporulation behavior and unique specialized metabolism.</title>
        <authorList>
            <person name="Garcia R."/>
            <person name="Popoff A."/>
            <person name="Bader C.D."/>
            <person name="Loehr J."/>
            <person name="Walesch S."/>
            <person name="Walt C."/>
            <person name="Boldt J."/>
            <person name="Bunk B."/>
            <person name="Haeckl F.J.F.P.J."/>
            <person name="Gunesch A.P."/>
            <person name="Birkelbach J."/>
            <person name="Nuebel U."/>
            <person name="Pietschmann T."/>
            <person name="Bach T."/>
            <person name="Mueller R."/>
        </authorList>
    </citation>
    <scope>NUCLEOTIDE SEQUENCE</scope>
    <source>
        <strain evidence="15">MSr11367</strain>
    </source>
</reference>
<evidence type="ECO:0000256" key="2">
    <source>
        <dbReference type="ARBA" id="ARBA00013017"/>
    </source>
</evidence>
<protein>
    <recommendedName>
        <fullName evidence="2">thioredoxin-dependent peroxiredoxin</fullName>
        <ecNumber evidence="2">1.11.1.24</ecNumber>
    </recommendedName>
    <alternativeName>
        <fullName evidence="8">Thioredoxin peroxidase</fullName>
    </alternativeName>
    <alternativeName>
        <fullName evidence="10">Thioredoxin-dependent peroxiredoxin Bcp</fullName>
    </alternativeName>
</protein>
<comment type="catalytic activity">
    <reaction evidence="11">
        <text>a hydroperoxide + [thioredoxin]-dithiol = an alcohol + [thioredoxin]-disulfide + H2O</text>
        <dbReference type="Rhea" id="RHEA:62620"/>
        <dbReference type="Rhea" id="RHEA-COMP:10698"/>
        <dbReference type="Rhea" id="RHEA-COMP:10700"/>
        <dbReference type="ChEBI" id="CHEBI:15377"/>
        <dbReference type="ChEBI" id="CHEBI:29950"/>
        <dbReference type="ChEBI" id="CHEBI:30879"/>
        <dbReference type="ChEBI" id="CHEBI:35924"/>
        <dbReference type="ChEBI" id="CHEBI:50058"/>
        <dbReference type="EC" id="1.11.1.24"/>
    </reaction>
</comment>
<dbReference type="EMBL" id="CP089983">
    <property type="protein sequence ID" value="WXB06245.1"/>
    <property type="molecule type" value="Genomic_DNA"/>
</dbReference>
<proteinExistence type="inferred from homology"/>
<keyword evidence="6" id="KW-1015">Disulfide bond</keyword>
<evidence type="ECO:0000256" key="12">
    <source>
        <dbReference type="SAM" id="MobiDB-lite"/>
    </source>
</evidence>
<evidence type="ECO:0000256" key="1">
    <source>
        <dbReference type="ARBA" id="ARBA00003330"/>
    </source>
</evidence>
<feature type="signal peptide" evidence="13">
    <location>
        <begin position="1"/>
        <end position="23"/>
    </location>
</feature>
<keyword evidence="5" id="KW-0560">Oxidoreductase</keyword>
<dbReference type="PANTHER" id="PTHR42801">
    <property type="entry name" value="THIOREDOXIN-DEPENDENT PEROXIDE REDUCTASE"/>
    <property type="match status" value="1"/>
</dbReference>
<dbReference type="InterPro" id="IPR050924">
    <property type="entry name" value="Peroxiredoxin_BCP/PrxQ"/>
</dbReference>
<feature type="domain" description="Thioredoxin" evidence="14">
    <location>
        <begin position="70"/>
        <end position="213"/>
    </location>
</feature>
<dbReference type="PROSITE" id="PS51352">
    <property type="entry name" value="THIOREDOXIN_2"/>
    <property type="match status" value="1"/>
</dbReference>
<dbReference type="Proteomes" id="UP001374803">
    <property type="component" value="Chromosome"/>
</dbReference>
<evidence type="ECO:0000313" key="15">
    <source>
        <dbReference type="EMBL" id="WXB06245.1"/>
    </source>
</evidence>
<feature type="compositionally biased region" description="Pro residues" evidence="12">
    <location>
        <begin position="27"/>
        <end position="36"/>
    </location>
</feature>
<dbReference type="PROSITE" id="PS51257">
    <property type="entry name" value="PROKAR_LIPOPROTEIN"/>
    <property type="match status" value="1"/>
</dbReference>
<evidence type="ECO:0000256" key="3">
    <source>
        <dbReference type="ARBA" id="ARBA00022559"/>
    </source>
</evidence>